<dbReference type="InterPro" id="IPR021617">
    <property type="entry name" value="DUF3231"/>
</dbReference>
<proteinExistence type="predicted"/>
<protein>
    <submittedName>
        <fullName evidence="1">DUF3231 family protein</fullName>
    </submittedName>
</protein>
<reference evidence="1 2" key="1">
    <citation type="submission" date="2023-06" db="EMBL/GenBank/DDBJ databases">
        <title>Aquibacillus rhizosphaerae LR5S19.</title>
        <authorList>
            <person name="Sun J.-Q."/>
        </authorList>
    </citation>
    <scope>NUCLEOTIDE SEQUENCE [LARGE SCALE GENOMIC DNA]</scope>
    <source>
        <strain evidence="1 2">LR5S19</strain>
    </source>
</reference>
<comment type="caution">
    <text evidence="1">The sequence shown here is derived from an EMBL/GenBank/DDBJ whole genome shotgun (WGS) entry which is preliminary data.</text>
</comment>
<accession>A0ABT7L090</accession>
<name>A0ABT7L090_9BACI</name>
<dbReference type="Proteomes" id="UP001235343">
    <property type="component" value="Unassembled WGS sequence"/>
</dbReference>
<organism evidence="1 2">
    <name type="scientific">Aquibacillus rhizosphaerae</name>
    <dbReference type="NCBI Taxonomy" id="3051431"/>
    <lineage>
        <taxon>Bacteria</taxon>
        <taxon>Bacillati</taxon>
        <taxon>Bacillota</taxon>
        <taxon>Bacilli</taxon>
        <taxon>Bacillales</taxon>
        <taxon>Bacillaceae</taxon>
        <taxon>Aquibacillus</taxon>
    </lineage>
</organism>
<dbReference type="RefSeq" id="WP_231710642.1">
    <property type="nucleotide sequence ID" value="NZ_JASTZU010000012.1"/>
</dbReference>
<evidence type="ECO:0000313" key="1">
    <source>
        <dbReference type="EMBL" id="MDL4839232.1"/>
    </source>
</evidence>
<keyword evidence="2" id="KW-1185">Reference proteome</keyword>
<sequence>MLTASGTGDYATATATSQRSDLILNYERFSLEIAQYAKDIVDLMIQNEWLEQTTAWDYG</sequence>
<dbReference type="Pfam" id="PF11553">
    <property type="entry name" value="DUF3231"/>
    <property type="match status" value="1"/>
</dbReference>
<evidence type="ECO:0000313" key="2">
    <source>
        <dbReference type="Proteomes" id="UP001235343"/>
    </source>
</evidence>
<dbReference type="Gene3D" id="1.20.1260.10">
    <property type="match status" value="1"/>
</dbReference>
<dbReference type="EMBL" id="JASTZU010000012">
    <property type="protein sequence ID" value="MDL4839232.1"/>
    <property type="molecule type" value="Genomic_DNA"/>
</dbReference>
<gene>
    <name evidence="1" type="ORF">QQS35_01985</name>
</gene>
<dbReference type="InterPro" id="IPR012347">
    <property type="entry name" value="Ferritin-like"/>
</dbReference>